<keyword evidence="14" id="KW-1185">Reference proteome</keyword>
<dbReference type="Gene3D" id="2.40.30.170">
    <property type="match status" value="1"/>
</dbReference>
<keyword evidence="7 10" id="KW-1133">Transmembrane helix</keyword>
<evidence type="ECO:0000313" key="14">
    <source>
        <dbReference type="Proteomes" id="UP000305417"/>
    </source>
</evidence>
<dbReference type="NCBIfam" id="TIGR01843">
    <property type="entry name" value="type_I_hlyD"/>
    <property type="match status" value="1"/>
</dbReference>
<evidence type="ECO:0000256" key="4">
    <source>
        <dbReference type="ARBA" id="ARBA00022475"/>
    </source>
</evidence>
<keyword evidence="8 10" id="KW-0472">Membrane</keyword>
<evidence type="ECO:0000256" key="7">
    <source>
        <dbReference type="ARBA" id="ARBA00022989"/>
    </source>
</evidence>
<dbReference type="Proteomes" id="UP000305417">
    <property type="component" value="Unassembled WGS sequence"/>
</dbReference>
<protein>
    <submittedName>
        <fullName evidence="13">HlyD family type I secretion periplasmic adaptor subunit</fullName>
    </submittedName>
</protein>
<dbReference type="PROSITE" id="PS00543">
    <property type="entry name" value="HLYD_FAMILY"/>
    <property type="match status" value="1"/>
</dbReference>
<keyword evidence="6 10" id="KW-0812">Transmembrane</keyword>
<accession>A0ABY2V7M1</accession>
<feature type="coiled-coil region" evidence="9">
    <location>
        <begin position="242"/>
        <end position="284"/>
    </location>
</feature>
<sequence>MVLKNNYNYSQDDYEFMNSLNSAILEKNPKKFKLILWFWIITVFTFIIWASIAEIDEIVRGEGKVISFDENKMIQNLEGGIIEEIFVKDGDIVKKGDILLRIDNQKSVADYESTNKKLLELKAKINRLKAEIEDKNYVVDIYSTEEFKHYENLELNLYELNKNRLNSEISVLDEQLKQKINDLSSTRSSINYLSSEYSFVIEEQKILEPLVVKKLKPQSELLRVKKEANNIQMQLSSARISIPKIESSITEIKNKINEAKENFKKTAQEQLNESSAEFERINASIGSLKDKVFRTNVYSPDDGIVQKVFFNTIGGVIKPGDNLVEIVPTGKHLLIQTKIKPSDIAFIHYNQKAQVKFTAYDYAIYGGLEGKVVKISPDTEMDETKKESFYNINVQTEDNYLKKGEQKLPIIPGMVVNVDILTGKKTVFDYIMKPIFKAKQYTFTER</sequence>
<evidence type="ECO:0000256" key="9">
    <source>
        <dbReference type="SAM" id="Coils"/>
    </source>
</evidence>
<evidence type="ECO:0000259" key="11">
    <source>
        <dbReference type="Pfam" id="PF25994"/>
    </source>
</evidence>
<dbReference type="PANTHER" id="PTHR30386">
    <property type="entry name" value="MEMBRANE FUSION SUBUNIT OF EMRAB-TOLC MULTIDRUG EFFLUX PUMP"/>
    <property type="match status" value="1"/>
</dbReference>
<evidence type="ECO:0000313" key="13">
    <source>
        <dbReference type="EMBL" id="TLT01489.1"/>
    </source>
</evidence>
<comment type="subcellular location">
    <subcellularLocation>
        <location evidence="1">Cell inner membrane</location>
        <topology evidence="1">Single-pass membrane protein</topology>
    </subcellularLocation>
</comment>
<dbReference type="InterPro" id="IPR058781">
    <property type="entry name" value="HH_AprE-like"/>
</dbReference>
<feature type="coiled-coil region" evidence="9">
    <location>
        <begin position="111"/>
        <end position="182"/>
    </location>
</feature>
<keyword evidence="4" id="KW-1003">Cell membrane</keyword>
<dbReference type="InterPro" id="IPR006144">
    <property type="entry name" value="Secretion_HlyD_CS"/>
</dbReference>
<evidence type="ECO:0000256" key="6">
    <source>
        <dbReference type="ARBA" id="ARBA00022692"/>
    </source>
</evidence>
<evidence type="ECO:0000256" key="2">
    <source>
        <dbReference type="ARBA" id="ARBA00009477"/>
    </source>
</evidence>
<organism evidence="13 14">
    <name type="scientific">Aliarcobacter cibarius</name>
    <dbReference type="NCBI Taxonomy" id="255507"/>
    <lineage>
        <taxon>Bacteria</taxon>
        <taxon>Pseudomonadati</taxon>
        <taxon>Campylobacterota</taxon>
        <taxon>Epsilonproteobacteria</taxon>
        <taxon>Campylobacterales</taxon>
        <taxon>Arcobacteraceae</taxon>
        <taxon>Aliarcobacter</taxon>
    </lineage>
</organism>
<dbReference type="PANTHER" id="PTHR30386:SF26">
    <property type="entry name" value="TRANSPORT PROTEIN COMB"/>
    <property type="match status" value="1"/>
</dbReference>
<dbReference type="Gene3D" id="2.40.50.100">
    <property type="match status" value="1"/>
</dbReference>
<feature type="domain" description="AprE-like long alpha-helical hairpin" evidence="11">
    <location>
        <begin position="109"/>
        <end position="290"/>
    </location>
</feature>
<dbReference type="Pfam" id="PF26002">
    <property type="entry name" value="Beta-barrel_AprE"/>
    <property type="match status" value="1"/>
</dbReference>
<reference evidence="13 14" key="1">
    <citation type="submission" date="2019-05" db="EMBL/GenBank/DDBJ databases">
        <title>Arcobacter cibarius and Arcobacter thereius providing challenges in identification an antibiotic susceptibility and Quinolone resistance.</title>
        <authorList>
            <person name="Busch A."/>
            <person name="Hanel I."/>
            <person name="Hotzel H."/>
            <person name="Tomaso H."/>
        </authorList>
    </citation>
    <scope>NUCLEOTIDE SEQUENCE [LARGE SCALE GENOMIC DNA]</scope>
    <source>
        <strain evidence="13 14">16CS0831-2</strain>
    </source>
</reference>
<feature type="domain" description="AprE-like beta-barrel" evidence="12">
    <location>
        <begin position="333"/>
        <end position="423"/>
    </location>
</feature>
<proteinExistence type="inferred from homology"/>
<evidence type="ECO:0000256" key="3">
    <source>
        <dbReference type="ARBA" id="ARBA00022448"/>
    </source>
</evidence>
<dbReference type="InterPro" id="IPR058982">
    <property type="entry name" value="Beta-barrel_AprE"/>
</dbReference>
<evidence type="ECO:0000256" key="1">
    <source>
        <dbReference type="ARBA" id="ARBA00004377"/>
    </source>
</evidence>
<evidence type="ECO:0000259" key="12">
    <source>
        <dbReference type="Pfam" id="PF26002"/>
    </source>
</evidence>
<dbReference type="PRINTS" id="PR01490">
    <property type="entry name" value="RTXTOXIND"/>
</dbReference>
<gene>
    <name evidence="13" type="ORF">FE247_00980</name>
</gene>
<evidence type="ECO:0000256" key="5">
    <source>
        <dbReference type="ARBA" id="ARBA00022519"/>
    </source>
</evidence>
<evidence type="ECO:0000256" key="10">
    <source>
        <dbReference type="SAM" id="Phobius"/>
    </source>
</evidence>
<evidence type="ECO:0000256" key="8">
    <source>
        <dbReference type="ARBA" id="ARBA00023136"/>
    </source>
</evidence>
<dbReference type="SUPFAM" id="SSF111369">
    <property type="entry name" value="HlyD-like secretion proteins"/>
    <property type="match status" value="1"/>
</dbReference>
<comment type="similarity">
    <text evidence="2">Belongs to the membrane fusion protein (MFP) (TC 8.A.1) family.</text>
</comment>
<name>A0ABY2V7M1_9BACT</name>
<dbReference type="InterPro" id="IPR050739">
    <property type="entry name" value="MFP"/>
</dbReference>
<dbReference type="Pfam" id="PF25994">
    <property type="entry name" value="HH_AprE"/>
    <property type="match status" value="1"/>
</dbReference>
<keyword evidence="3" id="KW-0813">Transport</keyword>
<keyword evidence="9" id="KW-0175">Coiled coil</keyword>
<comment type="caution">
    <text evidence="13">The sequence shown here is derived from an EMBL/GenBank/DDBJ whole genome shotgun (WGS) entry which is preliminary data.</text>
</comment>
<keyword evidence="5" id="KW-0997">Cell inner membrane</keyword>
<dbReference type="EMBL" id="VBUC01000002">
    <property type="protein sequence ID" value="TLT01489.1"/>
    <property type="molecule type" value="Genomic_DNA"/>
</dbReference>
<dbReference type="InterPro" id="IPR010129">
    <property type="entry name" value="T1SS_HlyD"/>
</dbReference>
<feature type="transmembrane region" description="Helical" evidence="10">
    <location>
        <begin position="34"/>
        <end position="52"/>
    </location>
</feature>